<dbReference type="NCBIfam" id="TIGR01637">
    <property type="entry name" value="phage_arpU"/>
    <property type="match status" value="1"/>
</dbReference>
<protein>
    <submittedName>
        <fullName evidence="1">Orf154</fullName>
    </submittedName>
</protein>
<gene>
    <name evidence="1" type="ORF">BN52_01435</name>
    <name evidence="2" type="ORF">FC38_GL000393</name>
</gene>
<sequence length="155" mass="18137">MELISFFTEELDRDETKKRVKKFFKRDFEKALNYSQFRRSDVTSPSFDPTGVSSHGTNHVENKFIRNTIADICVTRTILAINQCTNDTQAIIKNKFLLGLPDYVTYERMAIKDSQFYRLQTKALLEFAEVFDSLQEKYPLKIDKLAIYSEKKKGL</sequence>
<dbReference type="Proteomes" id="UP000009326">
    <property type="component" value="Unassembled WGS sequence"/>
</dbReference>
<reference evidence="2 4" key="2">
    <citation type="journal article" date="2015" name="Genome Announc.">
        <title>Expanding the biotechnology potential of lactobacilli through comparative genomics of 213 strains and associated genera.</title>
        <authorList>
            <person name="Sun Z."/>
            <person name="Harris H.M."/>
            <person name="McCann A."/>
            <person name="Guo C."/>
            <person name="Argimon S."/>
            <person name="Zhang W."/>
            <person name="Yang X."/>
            <person name="Jeffery I.B."/>
            <person name="Cooney J.C."/>
            <person name="Kagawa T.F."/>
            <person name="Liu W."/>
            <person name="Song Y."/>
            <person name="Salvetti E."/>
            <person name="Wrobel A."/>
            <person name="Rasinkangas P."/>
            <person name="Parkhill J."/>
            <person name="Rea M.C."/>
            <person name="O'Sullivan O."/>
            <person name="Ritari J."/>
            <person name="Douillard F.P."/>
            <person name="Paul Ross R."/>
            <person name="Yang R."/>
            <person name="Briner A.E."/>
            <person name="Felis G.E."/>
            <person name="de Vos W.M."/>
            <person name="Barrangou R."/>
            <person name="Klaenhammer T.R."/>
            <person name="Caufield P.W."/>
            <person name="Cui Y."/>
            <person name="Zhang H."/>
            <person name="O'Toole P.W."/>
        </authorList>
    </citation>
    <scope>NUCLEOTIDE SEQUENCE [LARGE SCALE GENOMIC DNA]</scope>
    <source>
        <strain evidence="2 4">DSM 23908</strain>
    </source>
</reference>
<proteinExistence type="predicted"/>
<dbReference type="Proteomes" id="UP000051521">
    <property type="component" value="Unassembled WGS sequence"/>
</dbReference>
<evidence type="ECO:0000313" key="2">
    <source>
        <dbReference type="EMBL" id="KRN11990.1"/>
    </source>
</evidence>
<evidence type="ECO:0000313" key="4">
    <source>
        <dbReference type="Proteomes" id="UP000051521"/>
    </source>
</evidence>
<comment type="caution">
    <text evidence="1">The sequence shown here is derived from an EMBL/GenBank/DDBJ whole genome shotgun (WGS) entry which is preliminary data.</text>
</comment>
<name>I7J2Q2_9LACO</name>
<dbReference type="EMBL" id="CAKC01000044">
    <property type="protein sequence ID" value="CCI86997.1"/>
    <property type="molecule type" value="Genomic_DNA"/>
</dbReference>
<keyword evidence="4" id="KW-1185">Reference proteome</keyword>
<organism evidence="1 3">
    <name type="scientific">Lactobacillus gigeriorum DSM 23908 = CRBIP 24.85</name>
    <dbReference type="NCBI Taxonomy" id="1423751"/>
    <lineage>
        <taxon>Bacteria</taxon>
        <taxon>Bacillati</taxon>
        <taxon>Bacillota</taxon>
        <taxon>Bacilli</taxon>
        <taxon>Lactobacillales</taxon>
        <taxon>Lactobacillaceae</taxon>
        <taxon>Lactobacillus</taxon>
    </lineage>
</organism>
<accession>I7J2Q2</accession>
<dbReference type="PATRIC" id="fig|1423751.3.peg.415"/>
<dbReference type="AlphaFoldDB" id="I7J2Q2"/>
<evidence type="ECO:0000313" key="3">
    <source>
        <dbReference type="Proteomes" id="UP000009326"/>
    </source>
</evidence>
<evidence type="ECO:0000313" key="1">
    <source>
        <dbReference type="EMBL" id="CCI86997.1"/>
    </source>
</evidence>
<reference evidence="1 3" key="1">
    <citation type="submission" date="2012-06" db="EMBL/GenBank/DDBJ databases">
        <title>Draft genome sequence of Lactobacillus gigeriorum CRBIP 24.85T, isolated from chicken crop.</title>
        <authorList>
            <person name="Cousin S."/>
            <person name="Ma L."/>
            <person name="Creno S."/>
            <person name="Clermont D."/>
            <person name="Loux V."/>
            <person name="Bizet C."/>
            <person name="Bouchier C."/>
        </authorList>
    </citation>
    <scope>NUCLEOTIDE SEQUENCE [LARGE SCALE GENOMIC DNA]</scope>
    <source>
        <strain evidence="3">CRBIP 24.85T</strain>
        <strain evidence="1">Type strain: CRBIP 24.85</strain>
    </source>
</reference>
<dbReference type="InterPro" id="IPR006524">
    <property type="entry name" value="ArpU-like"/>
</dbReference>
<dbReference type="STRING" id="1423751.FC38_GL000393"/>
<dbReference type="EMBL" id="AYZO01000014">
    <property type="protein sequence ID" value="KRN11990.1"/>
    <property type="molecule type" value="Genomic_DNA"/>
</dbReference>
<dbReference type="RefSeq" id="WP_008473098.1">
    <property type="nucleotide sequence ID" value="NZ_AYZO01000014.1"/>
</dbReference>